<reference evidence="2 3" key="1">
    <citation type="submission" date="2022-11" db="EMBL/GenBank/DDBJ databases">
        <authorList>
            <person name="Siebert D."/>
            <person name="Busche T."/>
            <person name="Saydam E."/>
            <person name="Kalinowski J."/>
            <person name="Ruckert C."/>
            <person name="Blombach B."/>
        </authorList>
    </citation>
    <scope>NUCLEOTIDE SEQUENCE [LARGE SCALE GENOMIC DNA]</scope>
    <source>
        <strain evidence="2 3">DSM 1083</strain>
    </source>
</reference>
<organism evidence="2 3">
    <name type="scientific">Afipia carboxydohydrogena</name>
    <name type="common">Pseudomonas carboxydohydrogena</name>
    <dbReference type="NCBI Taxonomy" id="290"/>
    <lineage>
        <taxon>Bacteria</taxon>
        <taxon>Pseudomonadati</taxon>
        <taxon>Pseudomonadota</taxon>
        <taxon>Alphaproteobacteria</taxon>
        <taxon>Hyphomicrobiales</taxon>
        <taxon>Nitrobacteraceae</taxon>
        <taxon>Afipia</taxon>
    </lineage>
</organism>
<protein>
    <submittedName>
        <fullName evidence="2">YhcB family protein</fullName>
    </submittedName>
</protein>
<name>A0ABY8BTY4_AFICR</name>
<keyword evidence="1" id="KW-1133">Transmembrane helix</keyword>
<dbReference type="EMBL" id="CP113162">
    <property type="protein sequence ID" value="WEF52334.1"/>
    <property type="molecule type" value="Genomic_DNA"/>
</dbReference>
<feature type="transmembrane region" description="Helical" evidence="1">
    <location>
        <begin position="7"/>
        <end position="25"/>
    </location>
</feature>
<keyword evidence="1" id="KW-0812">Transmembrane</keyword>
<keyword evidence="1" id="KW-0472">Membrane</keyword>
<sequence length="32" mass="3575">MEARMRVAIGVVIGLAIGYLAMYYFKSGHLPF</sequence>
<evidence type="ECO:0000313" key="2">
    <source>
        <dbReference type="EMBL" id="WEF52334.1"/>
    </source>
</evidence>
<proteinExistence type="predicted"/>
<evidence type="ECO:0000256" key="1">
    <source>
        <dbReference type="SAM" id="Phobius"/>
    </source>
</evidence>
<accession>A0ABY8BTY4</accession>
<keyword evidence="3" id="KW-1185">Reference proteome</keyword>
<gene>
    <name evidence="2" type="ORF">AFIC_000815</name>
</gene>
<dbReference type="Proteomes" id="UP001213907">
    <property type="component" value="Chromosome"/>
</dbReference>
<evidence type="ECO:0000313" key="3">
    <source>
        <dbReference type="Proteomes" id="UP001213907"/>
    </source>
</evidence>